<feature type="transmembrane region" description="Helical" evidence="8">
    <location>
        <begin position="353"/>
        <end position="370"/>
    </location>
</feature>
<feature type="transmembrane region" description="Helical" evidence="8">
    <location>
        <begin position="176"/>
        <end position="197"/>
    </location>
</feature>
<dbReference type="RefSeq" id="WP_129750570.1">
    <property type="nucleotide sequence ID" value="NZ_JUIW01000004.1"/>
</dbReference>
<feature type="transmembrane region" description="Helical" evidence="8">
    <location>
        <begin position="209"/>
        <end position="228"/>
    </location>
</feature>
<organism evidence="10 11">
    <name type="scientific">Flavobacterium beibuense</name>
    <dbReference type="NCBI Taxonomy" id="657326"/>
    <lineage>
        <taxon>Bacteria</taxon>
        <taxon>Pseudomonadati</taxon>
        <taxon>Bacteroidota</taxon>
        <taxon>Flavobacteriia</taxon>
        <taxon>Flavobacteriales</taxon>
        <taxon>Flavobacteriaceae</taxon>
        <taxon>Flavobacterium</taxon>
    </lineage>
</organism>
<dbReference type="GO" id="GO:0005886">
    <property type="term" value="C:plasma membrane"/>
    <property type="evidence" value="ECO:0007669"/>
    <property type="project" value="UniProtKB-SubCell"/>
</dbReference>
<comment type="subcellular location">
    <subcellularLocation>
        <location evidence="1">Cell membrane</location>
        <topology evidence="1">Multi-pass membrane protein</topology>
    </subcellularLocation>
</comment>
<accession>A0A444WDR6</accession>
<proteinExistence type="predicted"/>
<evidence type="ECO:0000256" key="1">
    <source>
        <dbReference type="ARBA" id="ARBA00004651"/>
    </source>
</evidence>
<keyword evidence="4 10" id="KW-0808">Transferase</keyword>
<protein>
    <submittedName>
        <fullName evidence="10">Glycosyl transferase family 39</fullName>
    </submittedName>
</protein>
<comment type="caution">
    <text evidence="10">The sequence shown here is derived from an EMBL/GenBank/DDBJ whole genome shotgun (WGS) entry which is preliminary data.</text>
</comment>
<feature type="transmembrane region" description="Helical" evidence="8">
    <location>
        <begin position="88"/>
        <end position="105"/>
    </location>
</feature>
<name>A0A444WDR6_9FLAO</name>
<sequence>MKKTVTFIKQNYILLGILLLASFLRIFHADFQSIWLDEIHTMIESDPSLSLKEFHEVILAREGMGHLYFFIVRIFHILFGYSALTARIFSVLTGIATIYAIYLLGKSLYNKNTGLIAALLLTINLYHISYSQEARPYALLVLFCVLSFYRLLLFLREPSSKNAIWYGIFTGLMVNAHFVSLITVVGQALLILFMLVLIPKKEKGSFFKFSVLSGIVTLIVILPTYEIFLKMTQYHSGWLTLPGPNGFSEIVRGFTGNTELLWFPFLLLAIFYFVTLFTQKQKIATAENLLSDKIIFSSLFLFCWIFFSIPITIIKSYLDEPMILSRYYIHLLPALIVLFALAVSFIRNSIGKGIIILIITILSLTDIFIVKDYYNKVYKSQYRELTIEIQNNNQQGDKVVSSWGWLMSYFFKSTGEPVLEMKLGDYIEAMKNGKIEIESFWFLDGNFNMYNLTTEQEAFLNENFTLSKNIQMYDAWARHYKSKKSPEFPLRLSSDRFIPKNIDDKGNLYIFENGSLTSGKVKLQKGQYNLVIKANSLPKEPINGEHAHLQVKMGDEKIGDYYLGGDENTNEKKLPFEIKADTKTKAQFIFDNDTFADGKDRNLIIYSVQIEKKE</sequence>
<gene>
    <name evidence="10" type="ORF">NU09_1424</name>
</gene>
<keyword evidence="5 8" id="KW-0812">Transmembrane</keyword>
<evidence type="ECO:0000256" key="4">
    <source>
        <dbReference type="ARBA" id="ARBA00022679"/>
    </source>
</evidence>
<dbReference type="Pfam" id="PF13231">
    <property type="entry name" value="PMT_2"/>
    <property type="match status" value="1"/>
</dbReference>
<keyword evidence="7 8" id="KW-0472">Membrane</keyword>
<evidence type="ECO:0000256" key="8">
    <source>
        <dbReference type="SAM" id="Phobius"/>
    </source>
</evidence>
<keyword evidence="2" id="KW-1003">Cell membrane</keyword>
<evidence type="ECO:0000256" key="7">
    <source>
        <dbReference type="ARBA" id="ARBA00023136"/>
    </source>
</evidence>
<dbReference type="PANTHER" id="PTHR33908">
    <property type="entry name" value="MANNOSYLTRANSFERASE YKCB-RELATED"/>
    <property type="match status" value="1"/>
</dbReference>
<feature type="transmembrane region" description="Helical" evidence="8">
    <location>
        <begin position="63"/>
        <end position="81"/>
    </location>
</feature>
<evidence type="ECO:0000313" key="11">
    <source>
        <dbReference type="Proteomes" id="UP000289775"/>
    </source>
</evidence>
<evidence type="ECO:0000256" key="2">
    <source>
        <dbReference type="ARBA" id="ARBA00022475"/>
    </source>
</evidence>
<feature type="domain" description="Glycosyltransferase RgtA/B/C/D-like" evidence="9">
    <location>
        <begin position="67"/>
        <end position="223"/>
    </location>
</feature>
<evidence type="ECO:0000256" key="6">
    <source>
        <dbReference type="ARBA" id="ARBA00022989"/>
    </source>
</evidence>
<evidence type="ECO:0000256" key="3">
    <source>
        <dbReference type="ARBA" id="ARBA00022676"/>
    </source>
</evidence>
<dbReference type="GO" id="GO:0016763">
    <property type="term" value="F:pentosyltransferase activity"/>
    <property type="evidence" value="ECO:0007669"/>
    <property type="project" value="TreeGrafter"/>
</dbReference>
<keyword evidence="3" id="KW-0328">Glycosyltransferase</keyword>
<feature type="transmembrane region" description="Helical" evidence="8">
    <location>
        <begin position="260"/>
        <end position="278"/>
    </location>
</feature>
<keyword evidence="11" id="KW-1185">Reference proteome</keyword>
<evidence type="ECO:0000256" key="5">
    <source>
        <dbReference type="ARBA" id="ARBA00022692"/>
    </source>
</evidence>
<dbReference type="GO" id="GO:0009103">
    <property type="term" value="P:lipopolysaccharide biosynthetic process"/>
    <property type="evidence" value="ECO:0007669"/>
    <property type="project" value="UniProtKB-ARBA"/>
</dbReference>
<dbReference type="Proteomes" id="UP000289775">
    <property type="component" value="Unassembled WGS sequence"/>
</dbReference>
<keyword evidence="6 8" id="KW-1133">Transmembrane helix</keyword>
<dbReference type="OrthoDB" id="5437043at2"/>
<dbReference type="InterPro" id="IPR050297">
    <property type="entry name" value="LipidA_mod_glycosyltrf_83"/>
</dbReference>
<dbReference type="InterPro" id="IPR038731">
    <property type="entry name" value="RgtA/B/C-like"/>
</dbReference>
<feature type="transmembrane region" description="Helical" evidence="8">
    <location>
        <begin position="111"/>
        <end position="130"/>
    </location>
</feature>
<evidence type="ECO:0000313" key="10">
    <source>
        <dbReference type="EMBL" id="RYJ43916.1"/>
    </source>
</evidence>
<dbReference type="EMBL" id="JUIW01000004">
    <property type="protein sequence ID" value="RYJ43916.1"/>
    <property type="molecule type" value="Genomic_DNA"/>
</dbReference>
<feature type="transmembrane region" description="Helical" evidence="8">
    <location>
        <begin position="137"/>
        <end position="156"/>
    </location>
</feature>
<feature type="transmembrane region" description="Helical" evidence="8">
    <location>
        <begin position="327"/>
        <end position="346"/>
    </location>
</feature>
<feature type="transmembrane region" description="Helical" evidence="8">
    <location>
        <begin position="294"/>
        <end position="315"/>
    </location>
</feature>
<dbReference type="AlphaFoldDB" id="A0A444WDR6"/>
<dbReference type="PANTHER" id="PTHR33908:SF11">
    <property type="entry name" value="MEMBRANE PROTEIN"/>
    <property type="match status" value="1"/>
</dbReference>
<evidence type="ECO:0000259" key="9">
    <source>
        <dbReference type="Pfam" id="PF13231"/>
    </source>
</evidence>
<reference evidence="10 11" key="1">
    <citation type="submission" date="2014-12" db="EMBL/GenBank/DDBJ databases">
        <title>Genome sequence of Flavobacterium beibuense RSKm HC5.</title>
        <authorList>
            <person name="Kim J.F."/>
            <person name="Song J.Y."/>
            <person name="Kwak M.-J."/>
            <person name="Lee S.-W."/>
        </authorList>
    </citation>
    <scope>NUCLEOTIDE SEQUENCE [LARGE SCALE GENOMIC DNA]</scope>
    <source>
        <strain evidence="10 11">RSKm HC5</strain>
    </source>
</reference>